<name>A0A9P4XT77_CRYP1</name>
<proteinExistence type="predicted"/>
<sequence length="263" mass="28910">MTMNMMTTDPSPRCDSDHKPHRTPDPPDEIPPPPDDQSSFRSFHPYGQPKSTRAINEAIKSELLKAYSAASAGFIYGFVHPSSVLIRLGTGPLRKVGLVKIGRSANVERRMKQWAAQCRYAPSLVFAHAMAQQHQRIERVVHHQLHNARLREHLGCSGCGVRHVEWFRVDAAHAEALVRMWQGFVRLEPYDEVGHLLPTWLARLGQVDLGDPDCWVLFAQGSSSPPSVGLTSSSVRDSEDSSDGCLAPEAGGSSSDGHTSEDG</sequence>
<evidence type="ECO:0000256" key="1">
    <source>
        <dbReference type="SAM" id="MobiDB-lite"/>
    </source>
</evidence>
<dbReference type="AlphaFoldDB" id="A0A9P4XT77"/>
<feature type="domain" description="Bacteriophage T5 Orf172 DNA-binding" evidence="2">
    <location>
        <begin position="93"/>
        <end position="181"/>
    </location>
</feature>
<evidence type="ECO:0000259" key="2">
    <source>
        <dbReference type="SMART" id="SM00974"/>
    </source>
</evidence>
<evidence type="ECO:0000313" key="4">
    <source>
        <dbReference type="Proteomes" id="UP000803844"/>
    </source>
</evidence>
<reference evidence="3" key="1">
    <citation type="journal article" date="2020" name="Phytopathology">
        <title>Genome sequence of the chestnut blight fungus Cryphonectria parasitica EP155: A fundamental resource for an archetypical invasive plant pathogen.</title>
        <authorList>
            <person name="Crouch J.A."/>
            <person name="Dawe A."/>
            <person name="Aerts A."/>
            <person name="Barry K."/>
            <person name="Churchill A.C.L."/>
            <person name="Grimwood J."/>
            <person name="Hillman B."/>
            <person name="Milgroom M.G."/>
            <person name="Pangilinan J."/>
            <person name="Smith M."/>
            <person name="Salamov A."/>
            <person name="Schmutz J."/>
            <person name="Yadav J."/>
            <person name="Grigoriev I.V."/>
            <person name="Nuss D."/>
        </authorList>
    </citation>
    <scope>NUCLEOTIDE SEQUENCE</scope>
    <source>
        <strain evidence="3">EP155</strain>
    </source>
</reference>
<dbReference type="GeneID" id="63838066"/>
<organism evidence="3 4">
    <name type="scientific">Cryphonectria parasitica (strain ATCC 38755 / EP155)</name>
    <dbReference type="NCBI Taxonomy" id="660469"/>
    <lineage>
        <taxon>Eukaryota</taxon>
        <taxon>Fungi</taxon>
        <taxon>Dikarya</taxon>
        <taxon>Ascomycota</taxon>
        <taxon>Pezizomycotina</taxon>
        <taxon>Sordariomycetes</taxon>
        <taxon>Sordariomycetidae</taxon>
        <taxon>Diaporthales</taxon>
        <taxon>Cryphonectriaceae</taxon>
        <taxon>Cryphonectria-Endothia species complex</taxon>
        <taxon>Cryphonectria</taxon>
    </lineage>
</organism>
<dbReference type="EMBL" id="MU032352">
    <property type="protein sequence ID" value="KAF3760807.1"/>
    <property type="molecule type" value="Genomic_DNA"/>
</dbReference>
<gene>
    <name evidence="3" type="ORF">M406DRAFT_334426</name>
</gene>
<comment type="caution">
    <text evidence="3">The sequence shown here is derived from an EMBL/GenBank/DDBJ whole genome shotgun (WGS) entry which is preliminary data.</text>
</comment>
<dbReference type="RefSeq" id="XP_040771786.1">
    <property type="nucleotide sequence ID" value="XM_040920937.1"/>
</dbReference>
<dbReference type="OrthoDB" id="2417614at2759"/>
<dbReference type="InterPro" id="IPR018306">
    <property type="entry name" value="Phage_T5_Orf172_DNA-bd"/>
</dbReference>
<feature type="region of interest" description="Disordered" evidence="1">
    <location>
        <begin position="221"/>
        <end position="263"/>
    </location>
</feature>
<accession>A0A9P4XT77</accession>
<dbReference type="PANTHER" id="PTHR28094:SF1">
    <property type="entry name" value="MEIOTICALLY UP-REGULATED GENE 113 PROTEIN"/>
    <property type="match status" value="1"/>
</dbReference>
<dbReference type="InterPro" id="IPR053006">
    <property type="entry name" value="Meiosis_regulatory"/>
</dbReference>
<protein>
    <submittedName>
        <fullName evidence="3">DUF1766-domain-containing protein</fullName>
    </submittedName>
</protein>
<keyword evidence="4" id="KW-1185">Reference proteome</keyword>
<dbReference type="Proteomes" id="UP000803844">
    <property type="component" value="Unassembled WGS sequence"/>
</dbReference>
<dbReference type="SMART" id="SM00974">
    <property type="entry name" value="T5orf172"/>
    <property type="match status" value="1"/>
</dbReference>
<feature type="compositionally biased region" description="Polar residues" evidence="1">
    <location>
        <begin position="1"/>
        <end position="10"/>
    </location>
</feature>
<feature type="compositionally biased region" description="Basic and acidic residues" evidence="1">
    <location>
        <begin position="12"/>
        <end position="25"/>
    </location>
</feature>
<evidence type="ECO:0000313" key="3">
    <source>
        <dbReference type="EMBL" id="KAF3760807.1"/>
    </source>
</evidence>
<dbReference type="PANTHER" id="PTHR28094">
    <property type="entry name" value="MEIOTICALLY UP-REGULATED GENE 113 PROTEIN"/>
    <property type="match status" value="1"/>
</dbReference>
<feature type="region of interest" description="Disordered" evidence="1">
    <location>
        <begin position="1"/>
        <end position="49"/>
    </location>
</feature>
<dbReference type="Pfam" id="PF13455">
    <property type="entry name" value="MUG113"/>
    <property type="match status" value="1"/>
</dbReference>
<feature type="compositionally biased region" description="Low complexity" evidence="1">
    <location>
        <begin position="221"/>
        <end position="235"/>
    </location>
</feature>